<keyword evidence="5" id="KW-0411">Iron-sulfur</keyword>
<dbReference type="InterPro" id="IPR043129">
    <property type="entry name" value="ATPase_NBD"/>
</dbReference>
<organism evidence="7 8">
    <name type="scientific">Candidatus Zymogenus saltonus</name>
    <dbReference type="NCBI Taxonomy" id="2844893"/>
    <lineage>
        <taxon>Bacteria</taxon>
        <taxon>Deltaproteobacteria</taxon>
        <taxon>Candidatus Zymogenia</taxon>
        <taxon>Candidatus Zymogeniales</taxon>
        <taxon>Candidatus Zymogenaceae</taxon>
        <taxon>Candidatus Zymogenus</taxon>
    </lineage>
</organism>
<dbReference type="CDD" id="cd24036">
    <property type="entry name" value="ASKHA_NBD_BcrAD_BadFG_HgdC_HadI"/>
    <property type="match status" value="1"/>
</dbReference>
<dbReference type="InterPro" id="IPR008275">
    <property type="entry name" value="CoA_E_activase_dom"/>
</dbReference>
<evidence type="ECO:0000256" key="2">
    <source>
        <dbReference type="ARBA" id="ARBA00011738"/>
    </source>
</evidence>
<evidence type="ECO:0000313" key="8">
    <source>
        <dbReference type="Proteomes" id="UP000809273"/>
    </source>
</evidence>
<reference evidence="7" key="1">
    <citation type="journal article" date="2021" name="Environ. Microbiol.">
        <title>Genomic characterization of three novel Desulfobacterota classes expand the metabolic and phylogenetic diversity of the phylum.</title>
        <authorList>
            <person name="Murphy C.L."/>
            <person name="Biggerstaff J."/>
            <person name="Eichhorn A."/>
            <person name="Ewing E."/>
            <person name="Shahan R."/>
            <person name="Soriano D."/>
            <person name="Stewart S."/>
            <person name="VanMol K."/>
            <person name="Walker R."/>
            <person name="Walters P."/>
            <person name="Elshahed M.S."/>
            <person name="Youssef N.H."/>
        </authorList>
    </citation>
    <scope>NUCLEOTIDE SEQUENCE</scope>
    <source>
        <strain evidence="7">Zod_Metabat.24</strain>
    </source>
</reference>
<dbReference type="AlphaFoldDB" id="A0A9D8PSM7"/>
<feature type="domain" description="ATPase BadF/BadG/BcrA/BcrD type" evidence="6">
    <location>
        <begin position="5"/>
        <end position="256"/>
    </location>
</feature>
<evidence type="ECO:0000256" key="5">
    <source>
        <dbReference type="ARBA" id="ARBA00023014"/>
    </source>
</evidence>
<evidence type="ECO:0000259" key="6">
    <source>
        <dbReference type="Pfam" id="PF01869"/>
    </source>
</evidence>
<dbReference type="NCBIfam" id="TIGR00241">
    <property type="entry name" value="CoA_E_activ"/>
    <property type="match status" value="1"/>
</dbReference>
<evidence type="ECO:0000313" key="7">
    <source>
        <dbReference type="EMBL" id="MBN1574880.1"/>
    </source>
</evidence>
<dbReference type="Pfam" id="PF01869">
    <property type="entry name" value="BcrAD_BadFG"/>
    <property type="match status" value="1"/>
</dbReference>
<keyword evidence="3" id="KW-0479">Metal-binding</keyword>
<keyword evidence="4" id="KW-0408">Iron</keyword>
<dbReference type="GO" id="GO:0046872">
    <property type="term" value="F:metal ion binding"/>
    <property type="evidence" value="ECO:0007669"/>
    <property type="project" value="UniProtKB-KW"/>
</dbReference>
<protein>
    <submittedName>
        <fullName evidence="7">2-hydroxyglutaryl-CoA dehydratase</fullName>
    </submittedName>
</protein>
<proteinExistence type="predicted"/>
<dbReference type="InterPro" id="IPR002731">
    <property type="entry name" value="ATPase_BadF"/>
</dbReference>
<evidence type="ECO:0000256" key="1">
    <source>
        <dbReference type="ARBA" id="ARBA00001966"/>
    </source>
</evidence>
<comment type="cofactor">
    <cofactor evidence="1">
        <name>[4Fe-4S] cluster</name>
        <dbReference type="ChEBI" id="CHEBI:49883"/>
    </cofactor>
</comment>
<dbReference type="PANTHER" id="PTHR32329">
    <property type="entry name" value="BIFUNCTIONAL PROTEIN [INCLUDES 2-HYDROXYACYL-COA DEHYDRATASE (N-TER) AND ITS ACTIVATOR DOMAIN (C_TERM)-RELATED"/>
    <property type="match status" value="1"/>
</dbReference>
<dbReference type="FunFam" id="3.30.420.40:FF:000217">
    <property type="entry name" value="2-hydroxyisocaproyl-CoA dehydratase activator"/>
    <property type="match status" value="1"/>
</dbReference>
<dbReference type="InterPro" id="IPR051805">
    <property type="entry name" value="Dehydratase_Activator_Redct"/>
</dbReference>
<sequence>MYFAGVDLGSLTAKAVIIEDGDIASRIVSHTVMPTGYNSVEISNRVMDECLKGAGLSREDIAFTVSTGYGRVNVPFAEKQVTEITCHARGANYLFPKARTVVDIGGQDSKAMSIDDVGRVKDFVMNEKCAAGTGRFLEVMAHALEVDLDAFGKLSLTSSKPAKISNMCTVFAESEVISQIARGLPKEDIIAGIHDAITSRIASMARRVPIADEVVLTGGVSKNIGVVKALEKNLGHEIHISELSQIAGALGAAIIAGETVKREEA</sequence>
<dbReference type="Proteomes" id="UP000809273">
    <property type="component" value="Unassembled WGS sequence"/>
</dbReference>
<name>A0A9D8PSM7_9DELT</name>
<evidence type="ECO:0000256" key="4">
    <source>
        <dbReference type="ARBA" id="ARBA00023004"/>
    </source>
</evidence>
<dbReference type="SUPFAM" id="SSF53067">
    <property type="entry name" value="Actin-like ATPase domain"/>
    <property type="match status" value="1"/>
</dbReference>
<reference evidence="7" key="2">
    <citation type="submission" date="2021-01" db="EMBL/GenBank/DDBJ databases">
        <authorList>
            <person name="Hahn C.R."/>
            <person name="Youssef N.H."/>
            <person name="Elshahed M."/>
        </authorList>
    </citation>
    <scope>NUCLEOTIDE SEQUENCE</scope>
    <source>
        <strain evidence="7">Zod_Metabat.24</strain>
    </source>
</reference>
<comment type="caution">
    <text evidence="7">The sequence shown here is derived from an EMBL/GenBank/DDBJ whole genome shotgun (WGS) entry which is preliminary data.</text>
</comment>
<accession>A0A9D8PSM7</accession>
<dbReference type="GO" id="GO:0051536">
    <property type="term" value="F:iron-sulfur cluster binding"/>
    <property type="evidence" value="ECO:0007669"/>
    <property type="project" value="UniProtKB-KW"/>
</dbReference>
<dbReference type="PANTHER" id="PTHR32329:SF2">
    <property type="entry name" value="BIFUNCTIONAL PROTEIN [INCLUDES 2-HYDROXYACYL-COA DEHYDRATASE (N-TER) AND ITS ACTIVATOR DOMAIN (C_TERM)"/>
    <property type="match status" value="1"/>
</dbReference>
<comment type="subunit">
    <text evidence="2">Homodimer.</text>
</comment>
<dbReference type="Gene3D" id="3.30.420.40">
    <property type="match status" value="2"/>
</dbReference>
<dbReference type="EMBL" id="JAFGIX010000091">
    <property type="protein sequence ID" value="MBN1574880.1"/>
    <property type="molecule type" value="Genomic_DNA"/>
</dbReference>
<evidence type="ECO:0000256" key="3">
    <source>
        <dbReference type="ARBA" id="ARBA00022723"/>
    </source>
</evidence>
<gene>
    <name evidence="7" type="ORF">JW984_16915</name>
</gene>